<keyword evidence="2" id="KW-0812">Transmembrane</keyword>
<keyword evidence="4" id="KW-1185">Reference proteome</keyword>
<proteinExistence type="predicted"/>
<sequence length="59" mass="6671">MTRSYSAGHSHEERHDDDHHHDDSTPAQELFTKKTYTILGAVAAFFAIVMPIGDRSSVW</sequence>
<keyword evidence="2" id="KW-1133">Transmembrane helix</keyword>
<reference evidence="3 4" key="1">
    <citation type="journal article" date="2016" name="Proc. Natl. Acad. Sci. U.S.A.">
        <title>Comparative genomics of biotechnologically important yeasts.</title>
        <authorList>
            <person name="Riley R."/>
            <person name="Haridas S."/>
            <person name="Wolfe K.H."/>
            <person name="Lopes M.R."/>
            <person name="Hittinger C.T."/>
            <person name="Goeker M."/>
            <person name="Salamov A.A."/>
            <person name="Wisecaver J.H."/>
            <person name="Long T.M."/>
            <person name="Calvey C.H."/>
            <person name="Aerts A.L."/>
            <person name="Barry K.W."/>
            <person name="Choi C."/>
            <person name="Clum A."/>
            <person name="Coughlan A.Y."/>
            <person name="Deshpande S."/>
            <person name="Douglass A.P."/>
            <person name="Hanson S.J."/>
            <person name="Klenk H.-P."/>
            <person name="LaButti K.M."/>
            <person name="Lapidus A."/>
            <person name="Lindquist E.A."/>
            <person name="Lipzen A.M."/>
            <person name="Meier-Kolthoff J.P."/>
            <person name="Ohm R.A."/>
            <person name="Otillar R.P."/>
            <person name="Pangilinan J.L."/>
            <person name="Peng Y."/>
            <person name="Rokas A."/>
            <person name="Rosa C.A."/>
            <person name="Scheuner C."/>
            <person name="Sibirny A.A."/>
            <person name="Slot J.C."/>
            <person name="Stielow J.B."/>
            <person name="Sun H."/>
            <person name="Kurtzman C.P."/>
            <person name="Blackwell M."/>
            <person name="Grigoriev I.V."/>
            <person name="Jeffries T.W."/>
        </authorList>
    </citation>
    <scope>NUCLEOTIDE SEQUENCE [LARGE SCALE GENOMIC DNA]</scope>
    <source>
        <strain evidence="3 4">NRRL Y-11557</strain>
    </source>
</reference>
<feature type="compositionally biased region" description="Basic and acidic residues" evidence="1">
    <location>
        <begin position="9"/>
        <end position="24"/>
    </location>
</feature>
<evidence type="ECO:0000256" key="1">
    <source>
        <dbReference type="SAM" id="MobiDB-lite"/>
    </source>
</evidence>
<dbReference type="EMBL" id="KV454297">
    <property type="protein sequence ID" value="ODQ71655.1"/>
    <property type="molecule type" value="Genomic_DNA"/>
</dbReference>
<dbReference type="Proteomes" id="UP000094385">
    <property type="component" value="Unassembled WGS sequence"/>
</dbReference>
<gene>
    <name evidence="3" type="ORF">LIPSTDRAFT_4882</name>
</gene>
<evidence type="ECO:0000313" key="3">
    <source>
        <dbReference type="EMBL" id="ODQ71655.1"/>
    </source>
</evidence>
<dbReference type="AlphaFoldDB" id="A0A1E3Q1S9"/>
<accession>A0A1E3Q1S9</accession>
<feature type="transmembrane region" description="Helical" evidence="2">
    <location>
        <begin position="36"/>
        <end position="53"/>
    </location>
</feature>
<evidence type="ECO:0000256" key="2">
    <source>
        <dbReference type="SAM" id="Phobius"/>
    </source>
</evidence>
<organism evidence="3 4">
    <name type="scientific">Lipomyces starkeyi NRRL Y-11557</name>
    <dbReference type="NCBI Taxonomy" id="675824"/>
    <lineage>
        <taxon>Eukaryota</taxon>
        <taxon>Fungi</taxon>
        <taxon>Dikarya</taxon>
        <taxon>Ascomycota</taxon>
        <taxon>Saccharomycotina</taxon>
        <taxon>Lipomycetes</taxon>
        <taxon>Lipomycetales</taxon>
        <taxon>Lipomycetaceae</taxon>
        <taxon>Lipomyces</taxon>
    </lineage>
</organism>
<feature type="region of interest" description="Disordered" evidence="1">
    <location>
        <begin position="1"/>
        <end position="27"/>
    </location>
</feature>
<keyword evidence="2" id="KW-0472">Membrane</keyword>
<dbReference type="OrthoDB" id="10471560at2759"/>
<name>A0A1E3Q1S9_LIPST</name>
<evidence type="ECO:0000313" key="4">
    <source>
        <dbReference type="Proteomes" id="UP000094385"/>
    </source>
</evidence>
<protein>
    <submittedName>
        <fullName evidence="3">Uncharacterized protein</fullName>
    </submittedName>
</protein>